<dbReference type="SMR" id="A0A1J6IQC0"/>
<name>A0A1J6IQC0_NICAT</name>
<protein>
    <submittedName>
        <fullName evidence="1">Uncharacterized protein</fullName>
    </submittedName>
</protein>
<dbReference type="Proteomes" id="UP000187609">
    <property type="component" value="Unassembled WGS sequence"/>
</dbReference>
<sequence length="82" mass="9752">MSLSHPNLVTSRSKVQYKKIWNLPTHHTRFYNRNEKFIFNSVAIKLSITNTQSLRAILFLNYNYGIRVRTYTWSNGPLIQHL</sequence>
<proteinExistence type="predicted"/>
<dbReference type="AlphaFoldDB" id="A0A1J6IQC0"/>
<accession>A0A1J6IQC0</accession>
<dbReference type="Gramene" id="OIT02768">
    <property type="protein sequence ID" value="OIT02768"/>
    <property type="gene ID" value="A4A49_20922"/>
</dbReference>
<evidence type="ECO:0000313" key="1">
    <source>
        <dbReference type="EMBL" id="OIT02768.1"/>
    </source>
</evidence>
<organism evidence="1 2">
    <name type="scientific">Nicotiana attenuata</name>
    <name type="common">Coyote tobacco</name>
    <dbReference type="NCBI Taxonomy" id="49451"/>
    <lineage>
        <taxon>Eukaryota</taxon>
        <taxon>Viridiplantae</taxon>
        <taxon>Streptophyta</taxon>
        <taxon>Embryophyta</taxon>
        <taxon>Tracheophyta</taxon>
        <taxon>Spermatophyta</taxon>
        <taxon>Magnoliopsida</taxon>
        <taxon>eudicotyledons</taxon>
        <taxon>Gunneridae</taxon>
        <taxon>Pentapetalae</taxon>
        <taxon>asterids</taxon>
        <taxon>lamiids</taxon>
        <taxon>Solanales</taxon>
        <taxon>Solanaceae</taxon>
        <taxon>Nicotianoideae</taxon>
        <taxon>Nicotianeae</taxon>
        <taxon>Nicotiana</taxon>
    </lineage>
</organism>
<evidence type="ECO:0000313" key="2">
    <source>
        <dbReference type="Proteomes" id="UP000187609"/>
    </source>
</evidence>
<dbReference type="EMBL" id="MJEQ01037188">
    <property type="protein sequence ID" value="OIT02768.1"/>
    <property type="molecule type" value="Genomic_DNA"/>
</dbReference>
<comment type="caution">
    <text evidence="1">The sequence shown here is derived from an EMBL/GenBank/DDBJ whole genome shotgun (WGS) entry which is preliminary data.</text>
</comment>
<gene>
    <name evidence="1" type="ORF">A4A49_20922</name>
</gene>
<reference evidence="1" key="1">
    <citation type="submission" date="2016-11" db="EMBL/GenBank/DDBJ databases">
        <title>The genome of Nicotiana attenuata.</title>
        <authorList>
            <person name="Xu S."/>
            <person name="Brockmoeller T."/>
            <person name="Gaquerel E."/>
            <person name="Navarro A."/>
            <person name="Kuhl H."/>
            <person name="Gase K."/>
            <person name="Ling Z."/>
            <person name="Zhou W."/>
            <person name="Kreitzer C."/>
            <person name="Stanke M."/>
            <person name="Tang H."/>
            <person name="Lyons E."/>
            <person name="Pandey P."/>
            <person name="Pandey S.P."/>
            <person name="Timmermann B."/>
            <person name="Baldwin I.T."/>
        </authorList>
    </citation>
    <scope>NUCLEOTIDE SEQUENCE [LARGE SCALE GENOMIC DNA]</scope>
    <source>
        <strain evidence="1">UT</strain>
    </source>
</reference>
<keyword evidence="2" id="KW-1185">Reference proteome</keyword>